<reference evidence="3" key="2">
    <citation type="submission" date="2015-01" db="EMBL/GenBank/DDBJ databases">
        <title>Evolutionary Origins and Diversification of the Mycorrhizal Mutualists.</title>
        <authorList>
            <consortium name="DOE Joint Genome Institute"/>
            <consortium name="Mycorrhizal Genomics Consortium"/>
            <person name="Kohler A."/>
            <person name="Kuo A."/>
            <person name="Nagy L.G."/>
            <person name="Floudas D."/>
            <person name="Copeland A."/>
            <person name="Barry K.W."/>
            <person name="Cichocki N."/>
            <person name="Veneault-Fourrey C."/>
            <person name="LaButti K."/>
            <person name="Lindquist E.A."/>
            <person name="Lipzen A."/>
            <person name="Lundell T."/>
            <person name="Morin E."/>
            <person name="Murat C."/>
            <person name="Riley R."/>
            <person name="Ohm R."/>
            <person name="Sun H."/>
            <person name="Tunlid A."/>
            <person name="Henrissat B."/>
            <person name="Grigoriev I.V."/>
            <person name="Hibbett D.S."/>
            <person name="Martin F."/>
        </authorList>
    </citation>
    <scope>NUCLEOTIDE SEQUENCE [LARGE SCALE GENOMIC DNA]</scope>
    <source>
        <strain evidence="3">F 1598</strain>
    </source>
</reference>
<evidence type="ECO:0000259" key="1">
    <source>
        <dbReference type="PROSITE" id="PS50004"/>
    </source>
</evidence>
<gene>
    <name evidence="2" type="ORF">PILCRDRAFT_39360</name>
</gene>
<feature type="non-terminal residue" evidence="2">
    <location>
        <position position="96"/>
    </location>
</feature>
<dbReference type="InterPro" id="IPR035892">
    <property type="entry name" value="C2_domain_sf"/>
</dbReference>
<proteinExistence type="predicted"/>
<organism evidence="2 3">
    <name type="scientific">Piloderma croceum (strain F 1598)</name>
    <dbReference type="NCBI Taxonomy" id="765440"/>
    <lineage>
        <taxon>Eukaryota</taxon>
        <taxon>Fungi</taxon>
        <taxon>Dikarya</taxon>
        <taxon>Basidiomycota</taxon>
        <taxon>Agaricomycotina</taxon>
        <taxon>Agaricomycetes</taxon>
        <taxon>Agaricomycetidae</taxon>
        <taxon>Atheliales</taxon>
        <taxon>Atheliaceae</taxon>
        <taxon>Piloderma</taxon>
    </lineage>
</organism>
<accession>A0A0C3FXP4</accession>
<protein>
    <recommendedName>
        <fullName evidence="1">C2 domain-containing protein</fullName>
    </recommendedName>
</protein>
<dbReference type="InParanoid" id="A0A0C3FXP4"/>
<dbReference type="HOGENOM" id="CLU_2365318_0_0_1"/>
<keyword evidence="3" id="KW-1185">Reference proteome</keyword>
<dbReference type="PANTHER" id="PTHR47052:SF3">
    <property type="entry name" value="INGRESSION PROTEIN 1"/>
    <property type="match status" value="1"/>
</dbReference>
<dbReference type="InterPro" id="IPR052981">
    <property type="entry name" value="Ingression_C2_domain"/>
</dbReference>
<dbReference type="PANTHER" id="PTHR47052">
    <property type="entry name" value="CONSERVED SERINE PROLINE-RICH PROTEIN (AFU_ORTHOLOGUE AFUA_2G01790)"/>
    <property type="match status" value="1"/>
</dbReference>
<sequence>KRTAVDVRGGQNPAWDEEIRITVTKDSSEKNRTLEVSCWEKEAKTEDLLGQGKVDIRETLRTGEFDDWVKLETEGGYRGDVFLEMTFYANAPAPLN</sequence>
<evidence type="ECO:0000313" key="2">
    <source>
        <dbReference type="EMBL" id="KIM84309.1"/>
    </source>
</evidence>
<dbReference type="OrthoDB" id="270970at2759"/>
<dbReference type="SUPFAM" id="SSF49562">
    <property type="entry name" value="C2 domain (Calcium/lipid-binding domain, CaLB)"/>
    <property type="match status" value="1"/>
</dbReference>
<dbReference type="AlphaFoldDB" id="A0A0C3FXP4"/>
<dbReference type="PROSITE" id="PS50004">
    <property type="entry name" value="C2"/>
    <property type="match status" value="1"/>
</dbReference>
<name>A0A0C3FXP4_PILCF</name>
<dbReference type="Pfam" id="PF00168">
    <property type="entry name" value="C2"/>
    <property type="match status" value="1"/>
</dbReference>
<dbReference type="Gene3D" id="2.60.40.150">
    <property type="entry name" value="C2 domain"/>
    <property type="match status" value="1"/>
</dbReference>
<dbReference type="InterPro" id="IPR000008">
    <property type="entry name" value="C2_dom"/>
</dbReference>
<reference evidence="2 3" key="1">
    <citation type="submission" date="2014-04" db="EMBL/GenBank/DDBJ databases">
        <authorList>
            <consortium name="DOE Joint Genome Institute"/>
            <person name="Kuo A."/>
            <person name="Tarkka M."/>
            <person name="Buscot F."/>
            <person name="Kohler A."/>
            <person name="Nagy L.G."/>
            <person name="Floudas D."/>
            <person name="Copeland A."/>
            <person name="Barry K.W."/>
            <person name="Cichocki N."/>
            <person name="Veneault-Fourrey C."/>
            <person name="LaButti K."/>
            <person name="Lindquist E.A."/>
            <person name="Lipzen A."/>
            <person name="Lundell T."/>
            <person name="Morin E."/>
            <person name="Murat C."/>
            <person name="Sun H."/>
            <person name="Tunlid A."/>
            <person name="Henrissat B."/>
            <person name="Grigoriev I.V."/>
            <person name="Hibbett D.S."/>
            <person name="Martin F."/>
            <person name="Nordberg H.P."/>
            <person name="Cantor M.N."/>
            <person name="Hua S.X."/>
        </authorList>
    </citation>
    <scope>NUCLEOTIDE SEQUENCE [LARGE SCALE GENOMIC DNA]</scope>
    <source>
        <strain evidence="2 3">F 1598</strain>
    </source>
</reference>
<dbReference type="Proteomes" id="UP000054166">
    <property type="component" value="Unassembled WGS sequence"/>
</dbReference>
<evidence type="ECO:0000313" key="3">
    <source>
        <dbReference type="Proteomes" id="UP000054166"/>
    </source>
</evidence>
<dbReference type="STRING" id="765440.A0A0C3FXP4"/>
<feature type="non-terminal residue" evidence="2">
    <location>
        <position position="1"/>
    </location>
</feature>
<dbReference type="EMBL" id="KN832988">
    <property type="protein sequence ID" value="KIM84309.1"/>
    <property type="molecule type" value="Genomic_DNA"/>
</dbReference>
<feature type="domain" description="C2" evidence="1">
    <location>
        <begin position="1"/>
        <end position="69"/>
    </location>
</feature>